<feature type="transmembrane region" description="Helical" evidence="10">
    <location>
        <begin position="168"/>
        <end position="184"/>
    </location>
</feature>
<dbReference type="InterPro" id="IPR047196">
    <property type="entry name" value="YidC_ALB_C"/>
</dbReference>
<dbReference type="PANTHER" id="PTHR12428:SF65">
    <property type="entry name" value="CYTOCHROME C OXIDASE ASSEMBLY PROTEIN COX18, MITOCHONDRIAL"/>
    <property type="match status" value="1"/>
</dbReference>
<keyword evidence="2" id="KW-0813">Transport</keyword>
<dbReference type="GO" id="GO:0005886">
    <property type="term" value="C:plasma membrane"/>
    <property type="evidence" value="ECO:0007669"/>
    <property type="project" value="UniProtKB-SubCell"/>
</dbReference>
<keyword evidence="6 10" id="KW-1133">Transmembrane helix</keyword>
<dbReference type="PRINTS" id="PR00701">
    <property type="entry name" value="60KDINNERMP"/>
</dbReference>
<dbReference type="InterPro" id="IPR028055">
    <property type="entry name" value="YidC/Oxa/ALB_C"/>
</dbReference>
<evidence type="ECO:0000256" key="5">
    <source>
        <dbReference type="ARBA" id="ARBA00022927"/>
    </source>
</evidence>
<dbReference type="EMBL" id="JXSU01000009">
    <property type="protein sequence ID" value="KIS21929.1"/>
    <property type="molecule type" value="Genomic_DNA"/>
</dbReference>
<evidence type="ECO:0000256" key="7">
    <source>
        <dbReference type="ARBA" id="ARBA00023136"/>
    </source>
</evidence>
<keyword evidence="5" id="KW-0653">Protein transport</keyword>
<evidence type="ECO:0000313" key="13">
    <source>
        <dbReference type="Proteomes" id="UP000032250"/>
    </source>
</evidence>
<dbReference type="GeneID" id="92940446"/>
<evidence type="ECO:0000256" key="8">
    <source>
        <dbReference type="ARBA" id="ARBA00023186"/>
    </source>
</evidence>
<dbReference type="HOGENOM" id="CLU_036138_4_2_9"/>
<dbReference type="GO" id="GO:0051205">
    <property type="term" value="P:protein insertion into membrane"/>
    <property type="evidence" value="ECO:0007669"/>
    <property type="project" value="TreeGrafter"/>
</dbReference>
<dbReference type="GO" id="GO:0015031">
    <property type="term" value="P:protein transport"/>
    <property type="evidence" value="ECO:0007669"/>
    <property type="project" value="UniProtKB-KW"/>
</dbReference>
<evidence type="ECO:0000256" key="3">
    <source>
        <dbReference type="ARBA" id="ARBA00022475"/>
    </source>
</evidence>
<comment type="subcellular location">
    <subcellularLocation>
        <location evidence="1">Cell membrane</location>
        <topology evidence="1">Multi-pass membrane protein</topology>
    </subcellularLocation>
    <subcellularLocation>
        <location evidence="9">Membrane</location>
        <topology evidence="9">Multi-pass membrane protein</topology>
    </subcellularLocation>
</comment>
<accession>A0A0D1AFI3</accession>
<evidence type="ECO:0000256" key="10">
    <source>
        <dbReference type="SAM" id="Phobius"/>
    </source>
</evidence>
<keyword evidence="8" id="KW-0143">Chaperone</keyword>
<dbReference type="PATRIC" id="fig|1379739.3.peg.4189"/>
<dbReference type="RefSeq" id="WP_003488047.1">
    <property type="nucleotide sequence ID" value="NZ_JXSU01000009.1"/>
</dbReference>
<evidence type="ECO:0000256" key="2">
    <source>
        <dbReference type="ARBA" id="ARBA00022448"/>
    </source>
</evidence>
<feature type="domain" description="Membrane insertase YidC/Oxa/ALB C-terminal" evidence="11">
    <location>
        <begin position="30"/>
        <end position="208"/>
    </location>
</feature>
<dbReference type="InterPro" id="IPR001708">
    <property type="entry name" value="YidC/ALB3/OXA1/COX18"/>
</dbReference>
<keyword evidence="3" id="KW-1003">Cell membrane</keyword>
<dbReference type="NCBIfam" id="TIGR03592">
    <property type="entry name" value="yidC_oxa1_cterm"/>
    <property type="match status" value="1"/>
</dbReference>
<name>A0A0D1AFI3_CLOBO</name>
<evidence type="ECO:0000313" key="12">
    <source>
        <dbReference type="EMBL" id="KIS21929.1"/>
    </source>
</evidence>
<dbReference type="PANTHER" id="PTHR12428">
    <property type="entry name" value="OXA1"/>
    <property type="match status" value="1"/>
</dbReference>
<dbReference type="GO" id="GO:0032977">
    <property type="term" value="F:membrane insertase activity"/>
    <property type="evidence" value="ECO:0007669"/>
    <property type="project" value="InterPro"/>
</dbReference>
<sequence length="217" mass="24382">MKYLNNAFVQFFAFIHAAVSNVISNPNFSYGIAIILVTLIIRLLILPLNIKQTKSSLRMNELQPEIKKLQAKYKNDPQRLNQKTMELYKEKGVNPLGGCLPLLIQWPIFIALYYVFNTLTGINGVSFLWVKDLAKPDVVLAVLSGATTYFSGTLMASGDSSQAGQMKSMNIGMSIFMIVISWKLKSALVLYWVINNLIQIIQTVIMKKMELRGKAEA</sequence>
<dbReference type="CDD" id="cd20070">
    <property type="entry name" value="5TM_YidC_Alb3"/>
    <property type="match status" value="1"/>
</dbReference>
<dbReference type="Proteomes" id="UP000032250">
    <property type="component" value="Unassembled WGS sequence"/>
</dbReference>
<proteinExistence type="inferred from homology"/>
<protein>
    <submittedName>
        <fullName evidence="12">Protein translocase component YidC</fullName>
    </submittedName>
</protein>
<feature type="transmembrane region" description="Helical" evidence="10">
    <location>
        <begin position="30"/>
        <end position="50"/>
    </location>
</feature>
<dbReference type="Pfam" id="PF02096">
    <property type="entry name" value="60KD_IMP"/>
    <property type="match status" value="1"/>
</dbReference>
<dbReference type="AlphaFoldDB" id="A0A0D1AFI3"/>
<evidence type="ECO:0000259" key="11">
    <source>
        <dbReference type="Pfam" id="PF02096"/>
    </source>
</evidence>
<organism evidence="12 13">
    <name type="scientific">Clostridium botulinum B2 450</name>
    <dbReference type="NCBI Taxonomy" id="1379739"/>
    <lineage>
        <taxon>Bacteria</taxon>
        <taxon>Bacillati</taxon>
        <taxon>Bacillota</taxon>
        <taxon>Clostridia</taxon>
        <taxon>Eubacteriales</taxon>
        <taxon>Clostridiaceae</taxon>
        <taxon>Clostridium</taxon>
    </lineage>
</organism>
<evidence type="ECO:0000256" key="9">
    <source>
        <dbReference type="RuleBase" id="RU003945"/>
    </source>
</evidence>
<keyword evidence="4 9" id="KW-0812">Transmembrane</keyword>
<feature type="transmembrane region" description="Helical" evidence="10">
    <location>
        <begin position="136"/>
        <end position="156"/>
    </location>
</feature>
<comment type="caution">
    <text evidence="12">The sequence shown here is derived from an EMBL/GenBank/DDBJ whole genome shotgun (WGS) entry which is preliminary data.</text>
</comment>
<gene>
    <name evidence="12" type="ORF">N495_19165</name>
</gene>
<comment type="similarity">
    <text evidence="9">Belongs to the OXA1/ALB3/YidC family.</text>
</comment>
<reference evidence="12 13" key="1">
    <citation type="submission" date="2014-06" db="EMBL/GenBank/DDBJ databases">
        <title>Genome characterization of distinct group I Clostridium botulinum lineages.</title>
        <authorList>
            <person name="Giordani F."/>
            <person name="Anselmo A."/>
            <person name="Fillo S."/>
            <person name="Palozzi A.M."/>
            <person name="Fortunato A."/>
            <person name="Gentile B."/>
            <person name="Ciammaruconi A."/>
            <person name="Anniballi F."/>
            <person name="De Medici D."/>
            <person name="Lista F."/>
        </authorList>
    </citation>
    <scope>NUCLEOTIDE SEQUENCE [LARGE SCALE GENOMIC DNA]</scope>
    <source>
        <strain evidence="12 13">B2 450</strain>
    </source>
</reference>
<keyword evidence="7 10" id="KW-0472">Membrane</keyword>
<dbReference type="OrthoDB" id="9780552at2"/>
<evidence type="ECO:0000256" key="6">
    <source>
        <dbReference type="ARBA" id="ARBA00022989"/>
    </source>
</evidence>
<feature type="transmembrane region" description="Helical" evidence="10">
    <location>
        <begin position="93"/>
        <end position="116"/>
    </location>
</feature>
<evidence type="ECO:0000256" key="1">
    <source>
        <dbReference type="ARBA" id="ARBA00004651"/>
    </source>
</evidence>
<evidence type="ECO:0000256" key="4">
    <source>
        <dbReference type="ARBA" id="ARBA00022692"/>
    </source>
</evidence>